<feature type="domain" description="PAC" evidence="2">
    <location>
        <begin position="105"/>
        <end position="159"/>
    </location>
</feature>
<dbReference type="STRING" id="1678841.TBC1_12196"/>
<dbReference type="EMBL" id="DF968183">
    <property type="protein sequence ID" value="GAP44391.1"/>
    <property type="molecule type" value="Genomic_DNA"/>
</dbReference>
<feature type="domain" description="PAS" evidence="1">
    <location>
        <begin position="302"/>
        <end position="358"/>
    </location>
</feature>
<evidence type="ECO:0000259" key="1">
    <source>
        <dbReference type="PROSITE" id="PS50112"/>
    </source>
</evidence>
<dbReference type="Gene3D" id="3.30.450.20">
    <property type="entry name" value="PAS domain"/>
    <property type="match status" value="3"/>
</dbReference>
<proteinExistence type="predicted"/>
<feature type="domain" description="PAS" evidence="1">
    <location>
        <begin position="24"/>
        <end position="68"/>
    </location>
</feature>
<dbReference type="RefSeq" id="WP_137305710.1">
    <property type="nucleotide sequence ID" value="NZ_DF968183.1"/>
</dbReference>
<dbReference type="InterPro" id="IPR000014">
    <property type="entry name" value="PAS"/>
</dbReference>
<dbReference type="Pfam" id="PF13426">
    <property type="entry name" value="PAS_9"/>
    <property type="match status" value="2"/>
</dbReference>
<dbReference type="PANTHER" id="PTHR44757:SF10">
    <property type="entry name" value="MEMBRANE PROTEIN"/>
    <property type="match status" value="1"/>
</dbReference>
<dbReference type="AlphaFoldDB" id="A0A0S7C0U5"/>
<dbReference type="InterPro" id="IPR000700">
    <property type="entry name" value="PAS-assoc_C"/>
</dbReference>
<dbReference type="CDD" id="cd00130">
    <property type="entry name" value="PAS"/>
    <property type="match status" value="3"/>
</dbReference>
<feature type="domain" description="PAS" evidence="1">
    <location>
        <begin position="160"/>
        <end position="230"/>
    </location>
</feature>
<dbReference type="SUPFAM" id="SSF55785">
    <property type="entry name" value="PYP-like sensor domain (PAS domain)"/>
    <property type="match status" value="4"/>
</dbReference>
<dbReference type="InterPro" id="IPR035965">
    <property type="entry name" value="PAS-like_dom_sf"/>
</dbReference>
<gene>
    <name evidence="3" type="ORF">TBC1_12196</name>
</gene>
<organism evidence="3">
    <name type="scientific">Lentimicrobium saccharophilum</name>
    <dbReference type="NCBI Taxonomy" id="1678841"/>
    <lineage>
        <taxon>Bacteria</taxon>
        <taxon>Pseudomonadati</taxon>
        <taxon>Bacteroidota</taxon>
        <taxon>Bacteroidia</taxon>
        <taxon>Bacteroidales</taxon>
        <taxon>Lentimicrobiaceae</taxon>
        <taxon>Lentimicrobium</taxon>
    </lineage>
</organism>
<dbReference type="Proteomes" id="UP000053091">
    <property type="component" value="Unassembled WGS sequence"/>
</dbReference>
<dbReference type="InterPro" id="IPR013767">
    <property type="entry name" value="PAS_fold"/>
</dbReference>
<evidence type="ECO:0000259" key="2">
    <source>
        <dbReference type="PROSITE" id="PS50113"/>
    </source>
</evidence>
<dbReference type="Pfam" id="PF00989">
    <property type="entry name" value="PAS"/>
    <property type="match status" value="2"/>
</dbReference>
<dbReference type="InterPro" id="IPR001610">
    <property type="entry name" value="PAC"/>
</dbReference>
<evidence type="ECO:0000313" key="3">
    <source>
        <dbReference type="EMBL" id="GAP44391.1"/>
    </source>
</evidence>
<dbReference type="NCBIfam" id="TIGR00229">
    <property type="entry name" value="sensory_box"/>
    <property type="match status" value="3"/>
</dbReference>
<name>A0A0S7C0U5_9BACT</name>
<feature type="domain" description="PAC" evidence="2">
    <location>
        <begin position="233"/>
        <end position="286"/>
    </location>
</feature>
<accession>A0A0S7C0U5</accession>
<sequence>MEIDHSNGNLNAGEIPEENPEIRAKLELLELLEHTSSDVIWIMDLQLRTVYMSPSVEKNLGYTMEEYLKMPLPERLPRESYELTQKIMLTEILPVVKGEKPDTGKPVVYEMLHKHKDGRIAWGEVSINFLYNRNGEITSIMGITRNINDRKIAQQALAESREQYRQLVEKSPDWIWEIDTDNRFTYINAVAESVLGIPVKDLIGRSPFDFSDEETVENEKAWFENLKKAGLPFSGLLQVLRDRYGRQVYLDISANPNFDNNGKLKGYRGVGRDVTEKQIALRKLERLENVKNFILGLPLFALIELDDSMEIIEWSAGAIHIFGYDRNRAMVENLFLNLWEPARRKSIIATLRRKVKSSEARTVESSNIRSDGTLIRCRWFIDSRFDKMGKFSGAFLIADEITDTFRKEHLTDGLDSFTKTAGIEIFFTDLKLNLTYVSASLSDFIGKSSDGLIGQNARKIFDVASFKRIAEQGVSYAKKNLKWSDSVKFSVKGDGWIERKLEISGLSDSSGKLSGYIFLLATNN</sequence>
<protein>
    <submittedName>
        <fullName evidence="3">Protein containing PAS domain S-box</fullName>
    </submittedName>
</protein>
<evidence type="ECO:0000313" key="4">
    <source>
        <dbReference type="Proteomes" id="UP000053091"/>
    </source>
</evidence>
<dbReference type="SMART" id="SM00086">
    <property type="entry name" value="PAC"/>
    <property type="match status" value="3"/>
</dbReference>
<reference evidence="3" key="1">
    <citation type="journal article" date="2015" name="Genome Announc.">
        <title>Draft Genome Sequence of Bacteroidales Strain TBC1, a Novel Isolate from a Methanogenic Wastewater Treatment System.</title>
        <authorList>
            <person name="Tourlousse D.M."/>
            <person name="Matsuura N."/>
            <person name="Sun L."/>
            <person name="Toyonaga M."/>
            <person name="Kuroda K."/>
            <person name="Ohashi A."/>
            <person name="Cruz R."/>
            <person name="Yamaguchi T."/>
            <person name="Sekiguchi Y."/>
        </authorList>
    </citation>
    <scope>NUCLEOTIDE SEQUENCE [LARGE SCALE GENOMIC DNA]</scope>
    <source>
        <strain evidence="3">TBC1</strain>
    </source>
</reference>
<keyword evidence="4" id="KW-1185">Reference proteome</keyword>
<dbReference type="PANTHER" id="PTHR44757">
    <property type="entry name" value="DIGUANYLATE CYCLASE DGCP"/>
    <property type="match status" value="1"/>
</dbReference>
<dbReference type="SMART" id="SM00091">
    <property type="entry name" value="PAS"/>
    <property type="match status" value="4"/>
</dbReference>
<dbReference type="OrthoDB" id="5522855at2"/>
<dbReference type="PROSITE" id="PS50112">
    <property type="entry name" value="PAS"/>
    <property type="match status" value="3"/>
</dbReference>
<dbReference type="GO" id="GO:0006355">
    <property type="term" value="P:regulation of DNA-templated transcription"/>
    <property type="evidence" value="ECO:0007669"/>
    <property type="project" value="InterPro"/>
</dbReference>
<dbReference type="InterPro" id="IPR052155">
    <property type="entry name" value="Biofilm_reg_signaling"/>
</dbReference>
<dbReference type="PROSITE" id="PS50113">
    <property type="entry name" value="PAC"/>
    <property type="match status" value="2"/>
</dbReference>